<feature type="domain" description="Retroviral polymerase SH3-like" evidence="2">
    <location>
        <begin position="453"/>
        <end position="489"/>
    </location>
</feature>
<organism evidence="3 4">
    <name type="scientific">Tanacetum coccineum</name>
    <dbReference type="NCBI Taxonomy" id="301880"/>
    <lineage>
        <taxon>Eukaryota</taxon>
        <taxon>Viridiplantae</taxon>
        <taxon>Streptophyta</taxon>
        <taxon>Embryophyta</taxon>
        <taxon>Tracheophyta</taxon>
        <taxon>Spermatophyta</taxon>
        <taxon>Magnoliopsida</taxon>
        <taxon>eudicotyledons</taxon>
        <taxon>Gunneridae</taxon>
        <taxon>Pentapetalae</taxon>
        <taxon>asterids</taxon>
        <taxon>campanulids</taxon>
        <taxon>Asterales</taxon>
        <taxon>Asteraceae</taxon>
        <taxon>Asteroideae</taxon>
        <taxon>Anthemideae</taxon>
        <taxon>Anthemidinae</taxon>
        <taxon>Tanacetum</taxon>
    </lineage>
</organism>
<evidence type="ECO:0000259" key="2">
    <source>
        <dbReference type="Pfam" id="PF25597"/>
    </source>
</evidence>
<reference evidence="3" key="2">
    <citation type="submission" date="2022-01" db="EMBL/GenBank/DDBJ databases">
        <authorList>
            <person name="Yamashiro T."/>
            <person name="Shiraishi A."/>
            <person name="Satake H."/>
            <person name="Nakayama K."/>
        </authorList>
    </citation>
    <scope>NUCLEOTIDE SEQUENCE</scope>
</reference>
<dbReference type="EMBL" id="BQNB010015497">
    <property type="protein sequence ID" value="GJT40697.1"/>
    <property type="molecule type" value="Genomic_DNA"/>
</dbReference>
<dbReference type="PANTHER" id="PTHR42648">
    <property type="entry name" value="TRANSPOSASE, PUTATIVE-RELATED"/>
    <property type="match status" value="1"/>
</dbReference>
<dbReference type="InterPro" id="IPR012337">
    <property type="entry name" value="RNaseH-like_sf"/>
</dbReference>
<feature type="compositionally biased region" description="Basic residues" evidence="1">
    <location>
        <begin position="274"/>
        <end position="285"/>
    </location>
</feature>
<evidence type="ECO:0000313" key="4">
    <source>
        <dbReference type="Proteomes" id="UP001151760"/>
    </source>
</evidence>
<sequence length="569" mass="63684">MPGRQNVGNQNGNKCSTECRESVFQMHVRIRVSTGLSGNAIGNNGNPIRCYNCIGLGYLVECTVRPRRRDAADLDEIEEVNANCILMANLQQASTSGTQTDKAPVYDSDGSAEKTENENVELDFCLPKINESHALSKPVTSNSVPTTTETNVVKNDKVIAPGMFRINPSKASREENFVPINKARESVKTNPITFSQPHVITKKENDRVPSAPKSSCIKNKEVEVEEHHRNLLPSKNKKHMSSECNNVKLAIRNDKSEVGKKQKENVSNTENQKKQKPTVRKPKKVGSKERLASPKPSKHRMCLRWSPTGRIFDLCGKIIESSKSEGCSNHMTGNLKLLINFVWKFLGTVHFGYDHIAAILGYGELQRGNILSPWVYFVEGFGVGTSYQSYSVRTPPQNGVVERRNRTLVEAARTMLIFSCGLLFLWDQAIATACYTQNPPSFTVDLINTIQCDIGFFIGYSANSCAYRVYNRRTKKIMETMNLKLDELSAIAFEQIRLQTEIVADNVPNAMLDGNSFVNPFAPSSKSDAESSSSQYVDPSNMHTFYQPYPHEYLWTKDHLLEQVIGEPP</sequence>
<dbReference type="Pfam" id="PF25597">
    <property type="entry name" value="SH3_retrovirus"/>
    <property type="match status" value="1"/>
</dbReference>
<dbReference type="Gene3D" id="3.30.420.10">
    <property type="entry name" value="Ribonuclease H-like superfamily/Ribonuclease H"/>
    <property type="match status" value="1"/>
</dbReference>
<reference evidence="3" key="1">
    <citation type="journal article" date="2022" name="Int. J. Mol. Sci.">
        <title>Draft Genome of Tanacetum Coccineum: Genomic Comparison of Closely Related Tanacetum-Family Plants.</title>
        <authorList>
            <person name="Yamashiro T."/>
            <person name="Shiraishi A."/>
            <person name="Nakayama K."/>
            <person name="Satake H."/>
        </authorList>
    </citation>
    <scope>NUCLEOTIDE SEQUENCE</scope>
</reference>
<accession>A0ABQ5DQN5</accession>
<dbReference type="PANTHER" id="PTHR42648:SF18">
    <property type="entry name" value="RETROTRANSPOSON, UNCLASSIFIED-LIKE PROTEIN"/>
    <property type="match status" value="1"/>
</dbReference>
<dbReference type="Proteomes" id="UP001151760">
    <property type="component" value="Unassembled WGS sequence"/>
</dbReference>
<feature type="compositionally biased region" description="Basic and acidic residues" evidence="1">
    <location>
        <begin position="251"/>
        <end position="264"/>
    </location>
</feature>
<evidence type="ECO:0000313" key="3">
    <source>
        <dbReference type="EMBL" id="GJT40697.1"/>
    </source>
</evidence>
<feature type="region of interest" description="Disordered" evidence="1">
    <location>
        <begin position="249"/>
        <end position="299"/>
    </location>
</feature>
<protein>
    <submittedName>
        <fullName evidence="3">Retrovirus-related pol polyprotein from transposon TNT 1-94</fullName>
    </submittedName>
</protein>
<name>A0ABQ5DQN5_9ASTR</name>
<dbReference type="InterPro" id="IPR039537">
    <property type="entry name" value="Retrotran_Ty1/copia-like"/>
</dbReference>
<dbReference type="InterPro" id="IPR036397">
    <property type="entry name" value="RNaseH_sf"/>
</dbReference>
<proteinExistence type="predicted"/>
<keyword evidence="4" id="KW-1185">Reference proteome</keyword>
<dbReference type="InterPro" id="IPR057670">
    <property type="entry name" value="SH3_retrovirus"/>
</dbReference>
<gene>
    <name evidence="3" type="ORF">Tco_0940562</name>
</gene>
<evidence type="ECO:0000256" key="1">
    <source>
        <dbReference type="SAM" id="MobiDB-lite"/>
    </source>
</evidence>
<dbReference type="SUPFAM" id="SSF53098">
    <property type="entry name" value="Ribonuclease H-like"/>
    <property type="match status" value="1"/>
</dbReference>
<comment type="caution">
    <text evidence="3">The sequence shown here is derived from an EMBL/GenBank/DDBJ whole genome shotgun (WGS) entry which is preliminary data.</text>
</comment>